<dbReference type="OrthoDB" id="1924976at2759"/>
<dbReference type="GO" id="GO:0010206">
    <property type="term" value="P:photosystem II repair"/>
    <property type="evidence" value="ECO:0007669"/>
    <property type="project" value="InterPro"/>
</dbReference>
<reference evidence="2 4" key="1">
    <citation type="journal article" date="2018" name="PLoS Genet.">
        <title>Population sequencing reveals clonal diversity and ancestral inbreeding in the grapevine cultivar Chardonnay.</title>
        <authorList>
            <person name="Roach M.J."/>
            <person name="Johnson D.L."/>
            <person name="Bohlmann J."/>
            <person name="van Vuuren H.J."/>
            <person name="Jones S.J."/>
            <person name="Pretorius I.S."/>
            <person name="Schmidt S.A."/>
            <person name="Borneman A.R."/>
        </authorList>
    </citation>
    <scope>NUCLEOTIDE SEQUENCE [LARGE SCALE GENOMIC DNA]</scope>
    <source>
        <strain evidence="4">cv. Chardonnay</strain>
        <strain evidence="2">I10V1</strain>
        <tissue evidence="2">Leaf</tissue>
    </source>
</reference>
<accession>A0A438C0I3</accession>
<sequence>MNYATPGYLQELVYKLSKVGQAIDNNDLSAASSFLGSNTDADWVQKANIAFTKLSSSPEEKSEVDAFNSSLASLISSVVRNDMESSKIAFVSSATAFEKWTTLTGLVGRLKGL</sequence>
<dbReference type="InterPro" id="IPR049072">
    <property type="entry name" value="MPH2_C"/>
</dbReference>
<dbReference type="PANTHER" id="PTHR35742">
    <property type="entry name" value="THYLAKOID LUMENAL 16.5 KDA PROTEIN, CHLOROPLASTIC"/>
    <property type="match status" value="1"/>
</dbReference>
<organism evidence="2 4">
    <name type="scientific">Vitis vinifera</name>
    <name type="common">Grape</name>
    <dbReference type="NCBI Taxonomy" id="29760"/>
    <lineage>
        <taxon>Eukaryota</taxon>
        <taxon>Viridiplantae</taxon>
        <taxon>Streptophyta</taxon>
        <taxon>Embryophyta</taxon>
        <taxon>Tracheophyta</taxon>
        <taxon>Spermatophyta</taxon>
        <taxon>Magnoliopsida</taxon>
        <taxon>eudicotyledons</taxon>
        <taxon>Gunneridae</taxon>
        <taxon>Pentapetalae</taxon>
        <taxon>rosids</taxon>
        <taxon>Vitales</taxon>
        <taxon>Vitaceae</taxon>
        <taxon>Viteae</taxon>
        <taxon>Vitis</taxon>
    </lineage>
</organism>
<feature type="domain" description="Maintenance of Photosystem II under High light 2 C-terminal" evidence="1">
    <location>
        <begin position="7"/>
        <end position="113"/>
    </location>
</feature>
<dbReference type="EMBL" id="QGNW01000032">
    <property type="protein sequence ID" value="RVX11047.1"/>
    <property type="molecule type" value="Genomic_DNA"/>
</dbReference>
<dbReference type="Pfam" id="PF20675">
    <property type="entry name" value="MPH2"/>
    <property type="match status" value="1"/>
</dbReference>
<evidence type="ECO:0000313" key="4">
    <source>
        <dbReference type="Proteomes" id="UP000288805"/>
    </source>
</evidence>
<evidence type="ECO:0000259" key="1">
    <source>
        <dbReference type="Pfam" id="PF20675"/>
    </source>
</evidence>
<gene>
    <name evidence="2" type="primary">VvCHDh001134_0</name>
    <name evidence="3" type="synonym">VvCHDp000491_2</name>
    <name evidence="3" type="ORF">CK203_013166</name>
    <name evidence="2" type="ORF">CK203_076374</name>
</gene>
<dbReference type="InterPro" id="IPR038862">
    <property type="entry name" value="MPH2"/>
</dbReference>
<dbReference type="EMBL" id="QGNW01002585">
    <property type="protein sequence ID" value="RVW16741.1"/>
    <property type="molecule type" value="Genomic_DNA"/>
</dbReference>
<dbReference type="PANTHER" id="PTHR35742:SF1">
    <property type="entry name" value="THYLAKOID LUMENAL 16.5 KDA PROTEIN, CHLOROPLASTIC"/>
    <property type="match status" value="1"/>
</dbReference>
<evidence type="ECO:0000313" key="2">
    <source>
        <dbReference type="EMBL" id="RVW16741.1"/>
    </source>
</evidence>
<comment type="caution">
    <text evidence="2">The sequence shown here is derived from an EMBL/GenBank/DDBJ whole genome shotgun (WGS) entry which is preliminary data.</text>
</comment>
<protein>
    <submittedName>
        <fullName evidence="2">Thylakoid lumenal 16.5 kDa protein, chloroplastic</fullName>
    </submittedName>
</protein>
<proteinExistence type="predicted"/>
<dbReference type="AlphaFoldDB" id="A0A438C0I3"/>
<name>A0A438C0I3_VITVI</name>
<dbReference type="Proteomes" id="UP000288805">
    <property type="component" value="Unassembled WGS sequence"/>
</dbReference>
<evidence type="ECO:0000313" key="3">
    <source>
        <dbReference type="EMBL" id="RVX11047.1"/>
    </source>
</evidence>